<proteinExistence type="predicted"/>
<organism evidence="2 3">
    <name type="scientific">Dactylonectria macrodidyma</name>
    <dbReference type="NCBI Taxonomy" id="307937"/>
    <lineage>
        <taxon>Eukaryota</taxon>
        <taxon>Fungi</taxon>
        <taxon>Dikarya</taxon>
        <taxon>Ascomycota</taxon>
        <taxon>Pezizomycotina</taxon>
        <taxon>Sordariomycetes</taxon>
        <taxon>Hypocreomycetidae</taxon>
        <taxon>Hypocreales</taxon>
        <taxon>Nectriaceae</taxon>
        <taxon>Dactylonectria</taxon>
    </lineage>
</organism>
<feature type="region of interest" description="Disordered" evidence="1">
    <location>
        <begin position="189"/>
        <end position="211"/>
    </location>
</feature>
<reference evidence="2" key="1">
    <citation type="journal article" date="2021" name="Nat. Commun.">
        <title>Genetic determinants of endophytism in the Arabidopsis root mycobiome.</title>
        <authorList>
            <person name="Mesny F."/>
            <person name="Miyauchi S."/>
            <person name="Thiergart T."/>
            <person name="Pickel B."/>
            <person name="Atanasova L."/>
            <person name="Karlsson M."/>
            <person name="Huettel B."/>
            <person name="Barry K.W."/>
            <person name="Haridas S."/>
            <person name="Chen C."/>
            <person name="Bauer D."/>
            <person name="Andreopoulos W."/>
            <person name="Pangilinan J."/>
            <person name="LaButti K."/>
            <person name="Riley R."/>
            <person name="Lipzen A."/>
            <person name="Clum A."/>
            <person name="Drula E."/>
            <person name="Henrissat B."/>
            <person name="Kohler A."/>
            <person name="Grigoriev I.V."/>
            <person name="Martin F.M."/>
            <person name="Hacquard S."/>
        </authorList>
    </citation>
    <scope>NUCLEOTIDE SEQUENCE</scope>
    <source>
        <strain evidence="2">MPI-CAGE-AT-0147</strain>
    </source>
</reference>
<comment type="caution">
    <text evidence="2">The sequence shown here is derived from an EMBL/GenBank/DDBJ whole genome shotgun (WGS) entry which is preliminary data.</text>
</comment>
<gene>
    <name evidence="2" type="ORF">EDB81DRAFT_767917</name>
</gene>
<keyword evidence="3" id="KW-1185">Reference proteome</keyword>
<protein>
    <submittedName>
        <fullName evidence="2">Uncharacterized protein</fullName>
    </submittedName>
</protein>
<dbReference type="Proteomes" id="UP000738349">
    <property type="component" value="Unassembled WGS sequence"/>
</dbReference>
<evidence type="ECO:0000313" key="2">
    <source>
        <dbReference type="EMBL" id="KAH7114100.1"/>
    </source>
</evidence>
<dbReference type="AlphaFoldDB" id="A0A9P9D7C5"/>
<evidence type="ECO:0000256" key="1">
    <source>
        <dbReference type="SAM" id="MobiDB-lite"/>
    </source>
</evidence>
<dbReference type="OrthoDB" id="10498167at2759"/>
<feature type="region of interest" description="Disordered" evidence="1">
    <location>
        <begin position="132"/>
        <end position="161"/>
    </location>
</feature>
<feature type="compositionally biased region" description="Polar residues" evidence="1">
    <location>
        <begin position="192"/>
        <end position="211"/>
    </location>
</feature>
<evidence type="ECO:0000313" key="3">
    <source>
        <dbReference type="Proteomes" id="UP000738349"/>
    </source>
</evidence>
<dbReference type="EMBL" id="JAGMUV010000033">
    <property type="protein sequence ID" value="KAH7114100.1"/>
    <property type="molecule type" value="Genomic_DNA"/>
</dbReference>
<name>A0A9P9D7C5_9HYPO</name>
<sequence length="405" mass="44880">MTQQTIQFEAIANSVCCSFSNTRISSQAPANTDARLDSLHSDPLESPAEVRLLKGSKEAWIAYRVAVEEGRVKPEEFEKLSCTEVDNLVAMTNGILERSTITTLTSQTFLLSDRARQRTSRSERYNSILGIPVSTELPPSRSRHKRKRGDPVVTNTQESHQSPSLAIVFPTMRETQVPRATADAAIDDQREPASSNDIQAPNSNPTLNSMTGDLNTVVRDMRPQWDPFEGCRAVWPPAKHLQHVFPPPLCRDIIQLNAFASIGLQWTPEAAESRFSFHLKDKADSDLAFELYGVHIDIIDAGLPTSCRAVSFMNGSVAKIRQGSQIEFKQAKTEPIKGRIGDLVDNAVNGCKRRSLEDNAGGALTDCVVLNIFGDPSQFTRVDVISDMPLIYEISKWLWTNEPVA</sequence>
<accession>A0A9P9D7C5</accession>